<name>A0A4T0W4B5_9PEZI</name>
<organism evidence="1 2">
    <name type="scientific">Colletotrichum higginsianum</name>
    <dbReference type="NCBI Taxonomy" id="80884"/>
    <lineage>
        <taxon>Eukaryota</taxon>
        <taxon>Fungi</taxon>
        <taxon>Dikarya</taxon>
        <taxon>Ascomycota</taxon>
        <taxon>Pezizomycotina</taxon>
        <taxon>Sordariomycetes</taxon>
        <taxon>Hypocreomycetidae</taxon>
        <taxon>Glomerellales</taxon>
        <taxon>Glomerellaceae</taxon>
        <taxon>Colletotrichum</taxon>
        <taxon>Colletotrichum destructivum species complex</taxon>
    </lineage>
</organism>
<evidence type="ECO:0000313" key="1">
    <source>
        <dbReference type="EMBL" id="TID00139.1"/>
    </source>
</evidence>
<comment type="caution">
    <text evidence="1">The sequence shown here is derived from an EMBL/GenBank/DDBJ whole genome shotgun (WGS) entry which is preliminary data.</text>
</comment>
<proteinExistence type="predicted"/>
<protein>
    <submittedName>
        <fullName evidence="1">Uncharacterized protein</fullName>
    </submittedName>
</protein>
<sequence length="397" mass="45475">MASSSSILYQEFPNSEERKEFIAAKFGQLLSHDKELFARLLKEAREIFIKNLLLGSRSTISEYWFDWMVYGLAWKSAMEHVPEARRQPYPWQLHRPPAIPKNLADEATWFLELKKERAVQANLTPGQRLQAGLPLMEEEPPMKRTTPGMSPIAQRQKIWDAVFPGKDCAEGRPFEFAAPSYLNISRHVRQEHQELRKWLPACVRVDLVDRECPEGSFVDALVFGYVEGTADNPMNRMCLALVYKTAVAWARKVFITRRSTPISQAFKDFNTASVLGDIGITMEQLTLDDSLSQLADAQLALGPHRSEADHAAWRVAAWLDKNKENTSPAQRCAMLRDWCSQRHVNLESLSLGELRQACRRAWEESIKKWKAKRNPPLYLQWNSEKEYAAEVGNVSAE</sequence>
<dbReference type="OrthoDB" id="4845768at2759"/>
<dbReference type="Proteomes" id="UP000305883">
    <property type="component" value="Unassembled WGS sequence"/>
</dbReference>
<reference evidence="1 2" key="1">
    <citation type="journal article" date="2019" name="Genome Biol. Evol.">
        <title>Genomic Plasticity Mediated by Transposable Elements in the Plant Pathogenic Fungus Colletotrichum higginsianum.</title>
        <authorList>
            <person name="Tsushima A."/>
            <person name="Gan P."/>
            <person name="Kumakura N."/>
            <person name="Narusaka M."/>
            <person name="Takano Y."/>
            <person name="Narusaka Y."/>
            <person name="Shirasu K."/>
        </authorList>
    </citation>
    <scope>NUCLEOTIDE SEQUENCE [LARGE SCALE GENOMIC DNA]</scope>
    <source>
        <strain evidence="1 2">MAFF305635-RFP</strain>
    </source>
</reference>
<accession>A0A4T0W4B5</accession>
<gene>
    <name evidence="1" type="ORF">CH35J_005797</name>
</gene>
<evidence type="ECO:0000313" key="2">
    <source>
        <dbReference type="Proteomes" id="UP000305883"/>
    </source>
</evidence>
<dbReference type="EMBL" id="MWPZ01000004">
    <property type="protein sequence ID" value="TID00139.1"/>
    <property type="molecule type" value="Genomic_DNA"/>
</dbReference>
<dbReference type="AlphaFoldDB" id="A0A4T0W4B5"/>